<dbReference type="RefSeq" id="WP_099699067.1">
    <property type="nucleotide sequence ID" value="NZ_NOVD01000082.1"/>
</dbReference>
<evidence type="ECO:0000313" key="2">
    <source>
        <dbReference type="Proteomes" id="UP000230886"/>
    </source>
</evidence>
<proteinExistence type="predicted"/>
<evidence type="ECO:0000313" key="1">
    <source>
        <dbReference type="EMBL" id="PCK22180.1"/>
    </source>
</evidence>
<organism evidence="1 2">
    <name type="scientific">Rhodococcus qingshengii</name>
    <dbReference type="NCBI Taxonomy" id="334542"/>
    <lineage>
        <taxon>Bacteria</taxon>
        <taxon>Bacillati</taxon>
        <taxon>Actinomycetota</taxon>
        <taxon>Actinomycetes</taxon>
        <taxon>Mycobacteriales</taxon>
        <taxon>Nocardiaceae</taxon>
        <taxon>Rhodococcus</taxon>
        <taxon>Rhodococcus erythropolis group</taxon>
    </lineage>
</organism>
<accession>A0A2A5IXY2</accession>
<protein>
    <submittedName>
        <fullName evidence="1">Uncharacterized protein</fullName>
    </submittedName>
</protein>
<name>A0A2A5IXY2_RHOSG</name>
<gene>
    <name evidence="1" type="ORF">CHR55_33030</name>
</gene>
<dbReference type="EMBL" id="NOVD01000082">
    <property type="protein sequence ID" value="PCK22180.1"/>
    <property type="molecule type" value="Genomic_DNA"/>
</dbReference>
<dbReference type="Proteomes" id="UP000230886">
    <property type="component" value="Unassembled WGS sequence"/>
</dbReference>
<reference evidence="1 2" key="1">
    <citation type="submission" date="2017-07" db="EMBL/GenBank/DDBJ databases">
        <title>Draft sequence of Rhodococcus enclensis 23b-28.</title>
        <authorList>
            <person name="Besaury L."/>
            <person name="Sancelme M."/>
            <person name="Amato P."/>
            <person name="Lallement A."/>
            <person name="Delort A.-M."/>
        </authorList>
    </citation>
    <scope>NUCLEOTIDE SEQUENCE [LARGE SCALE GENOMIC DNA]</scope>
    <source>
        <strain evidence="1 2">23b-28</strain>
    </source>
</reference>
<comment type="caution">
    <text evidence="1">The sequence shown here is derived from an EMBL/GenBank/DDBJ whole genome shotgun (WGS) entry which is preliminary data.</text>
</comment>
<dbReference type="AlphaFoldDB" id="A0A2A5IXY2"/>
<sequence>MGSGIYSSANFSAQDNDQGRTALAYAVGKLQDISALGLTPDGEEDAGAVIAGALAKVLGLAEDPDDFTEVWNALIGGRYIVSVSGEGVHSDPGEIDAVLSALAESDVNGEITCESEDYDRWRLRVVGGQVRKESGEIVYGDDAIAAAWVVQMQGHDDNMFDQVAVVGSEAEATPILAEWAREAAKNLVDAGALGEGAVDVTADDAIVLEQWADAGGVKWEVYQAGAQNH</sequence>